<sequence>MSKSDDIIDLTNSFTLARSNHCCSSNMIIDLDTDDSFCIEADGSIDSPCILPRTANVKPTLRVPAVIPDTPSPSRKKPKLKKRTPKRKSTSPSPLAAKPGKKFGGCPICWDELGKNPLASTKCGHVYCMKCLQEYLKLEKKCPTCRQVLKGSSAYHPLYLSKE</sequence>
<organism evidence="7 8">
    <name type="scientific">Trichoplusia ni</name>
    <name type="common">Cabbage looper</name>
    <dbReference type="NCBI Taxonomy" id="7111"/>
    <lineage>
        <taxon>Eukaryota</taxon>
        <taxon>Metazoa</taxon>
        <taxon>Ecdysozoa</taxon>
        <taxon>Arthropoda</taxon>
        <taxon>Hexapoda</taxon>
        <taxon>Insecta</taxon>
        <taxon>Pterygota</taxon>
        <taxon>Neoptera</taxon>
        <taxon>Endopterygota</taxon>
        <taxon>Lepidoptera</taxon>
        <taxon>Glossata</taxon>
        <taxon>Ditrysia</taxon>
        <taxon>Noctuoidea</taxon>
        <taxon>Noctuidae</taxon>
        <taxon>Plusiinae</taxon>
        <taxon>Trichoplusia</taxon>
    </lineage>
</organism>
<dbReference type="Pfam" id="PF13923">
    <property type="entry name" value="zf-C3HC4_2"/>
    <property type="match status" value="1"/>
</dbReference>
<dbReference type="InterPro" id="IPR017907">
    <property type="entry name" value="Znf_RING_CS"/>
</dbReference>
<keyword evidence="7" id="KW-1185">Reference proteome</keyword>
<dbReference type="Proteomes" id="UP000322000">
    <property type="component" value="Chromosome 8"/>
</dbReference>
<dbReference type="PANTHER" id="PTHR23041">
    <property type="entry name" value="RING FINGER DOMAIN-CONTAINING"/>
    <property type="match status" value="1"/>
</dbReference>
<dbReference type="OrthoDB" id="6105938at2759"/>
<dbReference type="PANTHER" id="PTHR23041:SF78">
    <property type="entry name" value="E3 UBIQUITIN-PROTEIN LIGASE RNF4"/>
    <property type="match status" value="1"/>
</dbReference>
<dbReference type="InterPro" id="IPR013083">
    <property type="entry name" value="Znf_RING/FYVE/PHD"/>
</dbReference>
<dbReference type="Gene3D" id="3.30.40.10">
    <property type="entry name" value="Zinc/RING finger domain, C3HC4 (zinc finger)"/>
    <property type="match status" value="1"/>
</dbReference>
<evidence type="ECO:0000259" key="6">
    <source>
        <dbReference type="PROSITE" id="PS50089"/>
    </source>
</evidence>
<dbReference type="PROSITE" id="PS00518">
    <property type="entry name" value="ZF_RING_1"/>
    <property type="match status" value="1"/>
</dbReference>
<dbReference type="SMART" id="SM00184">
    <property type="entry name" value="RING"/>
    <property type="match status" value="1"/>
</dbReference>
<dbReference type="InParanoid" id="A0A7E5VT79"/>
<feature type="compositionally biased region" description="Basic residues" evidence="5">
    <location>
        <begin position="74"/>
        <end position="89"/>
    </location>
</feature>
<feature type="domain" description="RING-type" evidence="6">
    <location>
        <begin position="106"/>
        <end position="146"/>
    </location>
</feature>
<dbReference type="PROSITE" id="PS50089">
    <property type="entry name" value="ZF_RING_2"/>
    <property type="match status" value="1"/>
</dbReference>
<evidence type="ECO:0000313" key="7">
    <source>
        <dbReference type="Proteomes" id="UP000322000"/>
    </source>
</evidence>
<dbReference type="InterPro" id="IPR001841">
    <property type="entry name" value="Znf_RING"/>
</dbReference>
<keyword evidence="3" id="KW-0862">Zinc</keyword>
<evidence type="ECO:0000256" key="2">
    <source>
        <dbReference type="ARBA" id="ARBA00022771"/>
    </source>
</evidence>
<proteinExistence type="predicted"/>
<dbReference type="SUPFAM" id="SSF57850">
    <property type="entry name" value="RING/U-box"/>
    <property type="match status" value="1"/>
</dbReference>
<dbReference type="KEGG" id="tnl:113496509"/>
<reference evidence="8" key="1">
    <citation type="submission" date="2025-08" db="UniProtKB">
        <authorList>
            <consortium name="RefSeq"/>
        </authorList>
    </citation>
    <scope>IDENTIFICATION</scope>
</reference>
<evidence type="ECO:0000256" key="1">
    <source>
        <dbReference type="ARBA" id="ARBA00022723"/>
    </source>
</evidence>
<evidence type="ECO:0000256" key="4">
    <source>
        <dbReference type="PROSITE-ProRule" id="PRU00175"/>
    </source>
</evidence>
<dbReference type="AlphaFoldDB" id="A0A7E5VT79"/>
<gene>
    <name evidence="8" type="primary">LOC113496509</name>
</gene>
<accession>A0A7E5VT79</accession>
<evidence type="ECO:0000256" key="3">
    <source>
        <dbReference type="ARBA" id="ARBA00022833"/>
    </source>
</evidence>
<dbReference type="InterPro" id="IPR047134">
    <property type="entry name" value="RNF4"/>
</dbReference>
<evidence type="ECO:0000313" key="8">
    <source>
        <dbReference type="RefSeq" id="XP_026731548.1"/>
    </source>
</evidence>
<dbReference type="GeneID" id="113496509"/>
<keyword evidence="1" id="KW-0479">Metal-binding</keyword>
<keyword evidence="2 4" id="KW-0863">Zinc-finger</keyword>
<dbReference type="RefSeq" id="XP_026731548.1">
    <property type="nucleotide sequence ID" value="XM_026875747.1"/>
</dbReference>
<name>A0A7E5VT79_TRINI</name>
<feature type="region of interest" description="Disordered" evidence="5">
    <location>
        <begin position="62"/>
        <end position="101"/>
    </location>
</feature>
<evidence type="ECO:0000256" key="5">
    <source>
        <dbReference type="SAM" id="MobiDB-lite"/>
    </source>
</evidence>
<dbReference type="GO" id="GO:0008270">
    <property type="term" value="F:zinc ion binding"/>
    <property type="evidence" value="ECO:0007669"/>
    <property type="project" value="UniProtKB-KW"/>
</dbReference>
<protein>
    <submittedName>
        <fullName evidence="8">E3 ubiquitin-protein ligase AIRP1-like</fullName>
    </submittedName>
</protein>